<gene>
    <name evidence="5" type="primary">SLC66A3</name>
</gene>
<keyword evidence="3" id="KW-1133">Transmembrane helix</keyword>
<dbReference type="InterPro" id="IPR016817">
    <property type="entry name" value="MannP-dilichol_defect-1"/>
</dbReference>
<evidence type="ECO:0000256" key="1">
    <source>
        <dbReference type="ARBA" id="ARBA00004141"/>
    </source>
</evidence>
<dbReference type="Ensembl" id="ENSAPLT00000019338.1">
    <property type="protein sequence ID" value="ENSAPLP00000029726.1"/>
    <property type="gene ID" value="ENSAPLG00000030742.1"/>
</dbReference>
<accession>A0A493TV32</accession>
<keyword evidence="4" id="KW-0472">Membrane</keyword>
<proteinExistence type="predicted"/>
<reference evidence="5" key="3">
    <citation type="submission" date="2025-09" db="UniProtKB">
        <authorList>
            <consortium name="Ensembl"/>
        </authorList>
    </citation>
    <scope>IDENTIFICATION</scope>
</reference>
<evidence type="ECO:0000256" key="2">
    <source>
        <dbReference type="ARBA" id="ARBA00022692"/>
    </source>
</evidence>
<evidence type="ECO:0000313" key="6">
    <source>
        <dbReference type="Proteomes" id="UP000016666"/>
    </source>
</evidence>
<keyword evidence="6" id="KW-1185">Reference proteome</keyword>
<reference evidence="5 6" key="1">
    <citation type="submission" date="2017-10" db="EMBL/GenBank/DDBJ databases">
        <title>A new Pekin duck reference genome.</title>
        <authorList>
            <person name="Hou Z.-C."/>
            <person name="Zhou Z.-K."/>
            <person name="Zhu F."/>
            <person name="Hou S.-S."/>
        </authorList>
    </citation>
    <scope>NUCLEOTIDE SEQUENCE [LARGE SCALE GENOMIC DNA]</scope>
</reference>
<reference evidence="5" key="2">
    <citation type="submission" date="2025-08" db="UniProtKB">
        <authorList>
            <consortium name="Ensembl"/>
        </authorList>
    </citation>
    <scope>IDENTIFICATION</scope>
</reference>
<dbReference type="STRING" id="8840.ENSAPLP00000029726"/>
<sequence>MALTLLELAHWSTWAVCAVLKLPQLAAVLAAGSARGVSLGSLLLELAGFLVFLRYQIYYGYPLQTYLEYPILIAQGNPLALVSWQCWYVLTLRRWIIDLAMNLCTLISAASKLAQLRCLWQTKDSGQVSALTWSMAAYTCASKLWMGSLVQSTEITFFEAIFAPNAVNRSLLKRVSCLMQFYIVLTAETQIPQSIKYY</sequence>
<dbReference type="PANTHER" id="PTHR12226">
    <property type="entry name" value="MANNOSE-P-DOLICHOL UTILIZATION DEFECT 1 LEC35 -RELATED"/>
    <property type="match status" value="1"/>
</dbReference>
<dbReference type="GeneTree" id="ENSGT00940000153916"/>
<dbReference type="GO" id="GO:0016020">
    <property type="term" value="C:membrane"/>
    <property type="evidence" value="ECO:0007669"/>
    <property type="project" value="UniProtKB-SubCell"/>
</dbReference>
<evidence type="ECO:0000256" key="3">
    <source>
        <dbReference type="ARBA" id="ARBA00022989"/>
    </source>
</evidence>
<dbReference type="InterPro" id="IPR006603">
    <property type="entry name" value="PQ-loop_rpt"/>
</dbReference>
<dbReference type="PANTHER" id="PTHR12226:SF3">
    <property type="entry name" value="SOLUTE CARRIER FAMILY 66 MEMBER 3"/>
    <property type="match status" value="1"/>
</dbReference>
<organism evidence="5 6">
    <name type="scientific">Anas platyrhynchos platyrhynchos</name>
    <name type="common">Northern mallard</name>
    <dbReference type="NCBI Taxonomy" id="8840"/>
    <lineage>
        <taxon>Eukaryota</taxon>
        <taxon>Metazoa</taxon>
        <taxon>Chordata</taxon>
        <taxon>Craniata</taxon>
        <taxon>Vertebrata</taxon>
        <taxon>Euteleostomi</taxon>
        <taxon>Archelosauria</taxon>
        <taxon>Archosauria</taxon>
        <taxon>Dinosauria</taxon>
        <taxon>Saurischia</taxon>
        <taxon>Theropoda</taxon>
        <taxon>Coelurosauria</taxon>
        <taxon>Aves</taxon>
        <taxon>Neognathae</taxon>
        <taxon>Galloanserae</taxon>
        <taxon>Anseriformes</taxon>
        <taxon>Anatidae</taxon>
        <taxon>Anatinae</taxon>
        <taxon>Anas</taxon>
    </lineage>
</organism>
<evidence type="ECO:0000313" key="5">
    <source>
        <dbReference type="Ensembl" id="ENSAPLP00000029726.1"/>
    </source>
</evidence>
<evidence type="ECO:0000256" key="4">
    <source>
        <dbReference type="ARBA" id="ARBA00023136"/>
    </source>
</evidence>
<dbReference type="Proteomes" id="UP000016666">
    <property type="component" value="Chromosome 3"/>
</dbReference>
<dbReference type="Pfam" id="PF04193">
    <property type="entry name" value="PQ-loop"/>
    <property type="match status" value="1"/>
</dbReference>
<dbReference type="AlphaFoldDB" id="A0A493TV32"/>
<comment type="subcellular location">
    <subcellularLocation>
        <location evidence="1">Membrane</location>
        <topology evidence="1">Multi-pass membrane protein</topology>
    </subcellularLocation>
</comment>
<protein>
    <submittedName>
        <fullName evidence="5">Solute carrier family 66 member 3</fullName>
    </submittedName>
</protein>
<dbReference type="OMA" id="EYPIILM"/>
<keyword evidence="2" id="KW-0812">Transmembrane</keyword>
<name>A0A493TV32_ANAPP</name>